<evidence type="ECO:0000313" key="1">
    <source>
        <dbReference type="EMBL" id="ASV88223.1"/>
    </source>
</evidence>
<dbReference type="AlphaFoldDB" id="A0A248UN16"/>
<organism evidence="1 2">
    <name type="scientific">Ochrobactrum quorumnocens</name>
    <dbReference type="NCBI Taxonomy" id="271865"/>
    <lineage>
        <taxon>Bacteria</taxon>
        <taxon>Pseudomonadati</taxon>
        <taxon>Pseudomonadota</taxon>
        <taxon>Alphaproteobacteria</taxon>
        <taxon>Hyphomicrobiales</taxon>
        <taxon>Brucellaceae</taxon>
        <taxon>Brucella/Ochrobactrum group</taxon>
        <taxon>Ochrobactrum</taxon>
    </lineage>
</organism>
<reference evidence="1 2" key="1">
    <citation type="submission" date="2017-07" db="EMBL/GenBank/DDBJ databases">
        <title>Phylogenetic study on the rhizospheric bacterium Ochrobactrum sp. A44.</title>
        <authorList>
            <person name="Krzyzanowska D.M."/>
            <person name="Ossowicki A."/>
            <person name="Rajewska M."/>
            <person name="Maciag T."/>
            <person name="Kaczynski Z."/>
            <person name="Czerwicka M."/>
            <person name="Jafra S."/>
        </authorList>
    </citation>
    <scope>NUCLEOTIDE SEQUENCE [LARGE SCALE GENOMIC DNA]</scope>
    <source>
        <strain evidence="1 2">A44</strain>
        <plasmid evidence="1 2">unnamed1</plasmid>
    </source>
</reference>
<accession>A0A248UN16</accession>
<name>A0A248UN16_9HYPH</name>
<sequence>MSFSDPRAVPASISSPKGIILVPDAEKCAVFRLNFIRIYG</sequence>
<keyword evidence="1" id="KW-0614">Plasmid</keyword>
<dbReference type="Proteomes" id="UP000215256">
    <property type="component" value="Plasmid unnamed1"/>
</dbReference>
<dbReference type="EMBL" id="CP022605">
    <property type="protein sequence ID" value="ASV88223.1"/>
    <property type="molecule type" value="Genomic_DNA"/>
</dbReference>
<gene>
    <name evidence="1" type="ORF">CES85_3169</name>
</gene>
<proteinExistence type="predicted"/>
<geneLocation type="plasmid" evidence="1 2">
    <name>unnamed1</name>
</geneLocation>
<evidence type="ECO:0000313" key="2">
    <source>
        <dbReference type="Proteomes" id="UP000215256"/>
    </source>
</evidence>
<protein>
    <submittedName>
        <fullName evidence="1">Uncharacterized protein</fullName>
    </submittedName>
</protein>
<dbReference type="KEGG" id="och:CES85_3169"/>